<feature type="region of interest" description="Disordered" evidence="6">
    <location>
        <begin position="189"/>
        <end position="217"/>
    </location>
</feature>
<dbReference type="InterPro" id="IPR037213">
    <property type="entry name" value="Run_dom_sf"/>
</dbReference>
<dbReference type="Pfam" id="PF02759">
    <property type="entry name" value="RUN"/>
    <property type="match status" value="1"/>
</dbReference>
<evidence type="ECO:0000313" key="10">
    <source>
        <dbReference type="RefSeq" id="XP_013778086.2"/>
    </source>
</evidence>
<keyword evidence="5" id="KW-0175">Coiled coil</keyword>
<protein>
    <submittedName>
        <fullName evidence="10">Pleckstrin homology domain-containing family M member 2-like isoform X1</fullName>
    </submittedName>
</protein>
<feature type="compositionally biased region" description="Basic and acidic residues" evidence="6">
    <location>
        <begin position="415"/>
        <end position="424"/>
    </location>
</feature>
<keyword evidence="4" id="KW-0458">Lysosome</keyword>
<name>A0ABM1BAF9_LIMPO</name>
<dbReference type="InterPro" id="IPR053015">
    <property type="entry name" value="PH_domain-containing_M2"/>
</dbReference>
<dbReference type="Gene3D" id="1.20.58.900">
    <property type="match status" value="1"/>
</dbReference>
<feature type="domain" description="PH" evidence="7">
    <location>
        <begin position="704"/>
        <end position="807"/>
    </location>
</feature>
<evidence type="ECO:0000256" key="4">
    <source>
        <dbReference type="ARBA" id="ARBA00023228"/>
    </source>
</evidence>
<proteinExistence type="predicted"/>
<feature type="compositionally biased region" description="Polar residues" evidence="6">
    <location>
        <begin position="189"/>
        <end position="202"/>
    </location>
</feature>
<gene>
    <name evidence="10" type="primary">LOC106462685</name>
</gene>
<dbReference type="Pfam" id="PF23142">
    <property type="entry name" value="PH_PLEKHM2"/>
    <property type="match status" value="1"/>
</dbReference>
<feature type="coiled-coil region" evidence="5">
    <location>
        <begin position="311"/>
        <end position="376"/>
    </location>
</feature>
<evidence type="ECO:0000256" key="2">
    <source>
        <dbReference type="ARBA" id="ARBA00004656"/>
    </source>
</evidence>
<dbReference type="InterPro" id="IPR057288">
    <property type="entry name" value="PH_PLEKHM2"/>
</dbReference>
<dbReference type="PANTHER" id="PTHR46556:SF1">
    <property type="entry name" value="PLECKSTRIN HOMOLOGY DOMAIN-CONTAINING FAMILY M MEMBER 2"/>
    <property type="match status" value="1"/>
</dbReference>
<dbReference type="PANTHER" id="PTHR46556">
    <property type="entry name" value="PLECKSTRIN HOMOLOGY DOMAIN-CONTAINING FAMILY M MEMBER 2"/>
    <property type="match status" value="1"/>
</dbReference>
<dbReference type="PROSITE" id="PS50003">
    <property type="entry name" value="PH_DOMAIN"/>
    <property type="match status" value="1"/>
</dbReference>
<feature type="domain" description="RUN" evidence="8">
    <location>
        <begin position="56"/>
        <end position="178"/>
    </location>
</feature>
<evidence type="ECO:0000256" key="1">
    <source>
        <dbReference type="ARBA" id="ARBA00004496"/>
    </source>
</evidence>
<evidence type="ECO:0000259" key="8">
    <source>
        <dbReference type="PROSITE" id="PS50826"/>
    </source>
</evidence>
<dbReference type="Gene3D" id="2.30.29.30">
    <property type="entry name" value="Pleckstrin-homology domain (PH domain)/Phosphotyrosine-binding domain (PTB)"/>
    <property type="match status" value="1"/>
</dbReference>
<dbReference type="RefSeq" id="XP_013778086.2">
    <property type="nucleotide sequence ID" value="XM_013922632.2"/>
</dbReference>
<keyword evidence="9" id="KW-1185">Reference proteome</keyword>
<dbReference type="InterPro" id="IPR001849">
    <property type="entry name" value="PH_domain"/>
</dbReference>
<dbReference type="Pfam" id="PF00169">
    <property type="entry name" value="PH"/>
    <property type="match status" value="1"/>
</dbReference>
<evidence type="ECO:0000259" key="7">
    <source>
        <dbReference type="PROSITE" id="PS50003"/>
    </source>
</evidence>
<evidence type="ECO:0000256" key="6">
    <source>
        <dbReference type="SAM" id="MobiDB-lite"/>
    </source>
</evidence>
<dbReference type="Proteomes" id="UP000694941">
    <property type="component" value="Unplaced"/>
</dbReference>
<dbReference type="PROSITE" id="PS50826">
    <property type="entry name" value="RUN"/>
    <property type="match status" value="1"/>
</dbReference>
<keyword evidence="3" id="KW-0963">Cytoplasm</keyword>
<reference evidence="10" key="1">
    <citation type="submission" date="2025-08" db="UniProtKB">
        <authorList>
            <consortium name="RefSeq"/>
        </authorList>
    </citation>
    <scope>IDENTIFICATION</scope>
    <source>
        <tissue evidence="10">Muscle</tissue>
    </source>
</reference>
<evidence type="ECO:0000256" key="3">
    <source>
        <dbReference type="ARBA" id="ARBA00022490"/>
    </source>
</evidence>
<dbReference type="SUPFAM" id="SSF50729">
    <property type="entry name" value="PH domain-like"/>
    <property type="match status" value="1"/>
</dbReference>
<dbReference type="InterPro" id="IPR047327">
    <property type="entry name" value="RUN_PLEKHM2"/>
</dbReference>
<dbReference type="CDD" id="cd17680">
    <property type="entry name" value="RUN_PLEKHM2"/>
    <property type="match status" value="1"/>
</dbReference>
<dbReference type="SMART" id="SM00593">
    <property type="entry name" value="RUN"/>
    <property type="match status" value="1"/>
</dbReference>
<dbReference type="SUPFAM" id="SSF140741">
    <property type="entry name" value="RUN domain-like"/>
    <property type="match status" value="1"/>
</dbReference>
<accession>A0ABM1BAF9</accession>
<evidence type="ECO:0000313" key="9">
    <source>
        <dbReference type="Proteomes" id="UP000694941"/>
    </source>
</evidence>
<organism evidence="9 10">
    <name type="scientific">Limulus polyphemus</name>
    <name type="common">Atlantic horseshoe crab</name>
    <dbReference type="NCBI Taxonomy" id="6850"/>
    <lineage>
        <taxon>Eukaryota</taxon>
        <taxon>Metazoa</taxon>
        <taxon>Ecdysozoa</taxon>
        <taxon>Arthropoda</taxon>
        <taxon>Chelicerata</taxon>
        <taxon>Merostomata</taxon>
        <taxon>Xiphosura</taxon>
        <taxon>Limulidae</taxon>
        <taxon>Limulus</taxon>
    </lineage>
</organism>
<dbReference type="InterPro" id="IPR011993">
    <property type="entry name" value="PH-like_dom_sf"/>
</dbReference>
<dbReference type="SMART" id="SM00233">
    <property type="entry name" value="PH"/>
    <property type="match status" value="1"/>
</dbReference>
<dbReference type="InterPro" id="IPR004012">
    <property type="entry name" value="Run_dom"/>
</dbReference>
<comment type="subcellular location">
    <subcellularLocation>
        <location evidence="1">Cytoplasm</location>
    </subcellularLocation>
    <subcellularLocation>
        <location evidence="2">Lysosome membrane</location>
    </subcellularLocation>
</comment>
<sequence>MSTEMVSPIESVPVIEAVASLEADDEAKDRLLRSVQLAVGEIQDLASKANPEFILNGQLQEVHFLCERLDKIFLYGLKQLQWGYWPFVQEFCHRNTQDYLKTLELVTSSLGKSRAWLFHSLNECMLEAYIRSFLQNPKIVHKFYMQSALFRDEQRTQLLVTILAGLEFVPFQLELNVLSLDKPEFLSSTRSSKKQGTASSWSLDKDSEGTLPSSSSLGSFQEIDMGVVCPQNGMEVMCERGVVEVEVHAEVDNNAIPKATPPEERTRLQHIIDKESLNSDDTTSDTTDVEVIRTRVVRRRKKVTYKSGNSCDNLSIDTQKQDELRENLENRERENQKSFVCNRYSRDSGMCCDTPNLELEDDLEQQRNKRNILQVHDTSLDLKFLRSSEALNINSRETKKIKEKGLSPVWMEERGVPEGEEAPHSKHQNQENSCCSSLVQLESPNSEDSEISIYDSGKASSNMIDNIKKSSSVFRGFQEDSFEVDEVETAKISPIKGEKCGCTEMFQNHLLKKKSSDEFSGSQSDLRLHNNTLLFLMLEVFENEDEVFYKMFLTATEFVEGHGQHIFLLLTSKCLYVLQPGISVYKFHKLLCFTYSEIDCVLLFLNYQGFLLISQDRKKKFPVWTASEHLTRSIISSLELAVRGSKSSALPCVPTDCIGQITLLKKALSAEIKCEVADLEIHHYVLAYWDNHKRGHSSPGTLGGPRRSGFLMYRTKLGRNGISNSWKPAYFVLKAGVLYCFDQEGVKEPRFFIHLRFPYCGGCRRLPLEDKPHSFELILPNWDSLQMAASDDNETSDWLQDFLHTVSLADRVLEVDPPLPYQCCLVLAGDYMFTVLENNYGGEVKAVLGKTNITDLLTLSTDEEMPNYCILEFDCTEVDNCSGEWIFYFMTEHEQHKFVNVVSGLWENLFKIPLAKAASKDLSLRRKCQERWGYTCQTKEVLEKLCLDS</sequence>
<evidence type="ECO:0000256" key="5">
    <source>
        <dbReference type="SAM" id="Coils"/>
    </source>
</evidence>
<feature type="region of interest" description="Disordered" evidence="6">
    <location>
        <begin position="415"/>
        <end position="434"/>
    </location>
</feature>
<dbReference type="GeneID" id="106462685"/>